<dbReference type="AlphaFoldDB" id="A0A9W4NT17"/>
<dbReference type="EMBL" id="CAJVPA010000212">
    <property type="protein sequence ID" value="CAG8405944.1"/>
    <property type="molecule type" value="Genomic_DNA"/>
</dbReference>
<dbReference type="InterPro" id="IPR040410">
    <property type="entry name" value="UPF0658_Golgi"/>
</dbReference>
<keyword evidence="1" id="KW-0472">Membrane</keyword>
<dbReference type="GO" id="GO:0005794">
    <property type="term" value="C:Golgi apparatus"/>
    <property type="evidence" value="ECO:0007669"/>
    <property type="project" value="TreeGrafter"/>
</dbReference>
<proteinExistence type="predicted"/>
<reference evidence="2" key="1">
    <citation type="submission" date="2021-07" db="EMBL/GenBank/DDBJ databases">
        <authorList>
            <person name="Branca A.L. A."/>
        </authorList>
    </citation>
    <scope>NUCLEOTIDE SEQUENCE</scope>
</reference>
<keyword evidence="1" id="KW-1133">Transmembrane helix</keyword>
<dbReference type="OrthoDB" id="10252009at2759"/>
<sequence length="362" mass="41292">MYRPKSKHEWLFCGILGAQALIILAIEAFILAEWQLWVHPNIIQITPSYIVPVDSAIMFFACIYVFLLALDAVHHRNNVLLLAICVSNACALVFSVMLYRNMEEIVNEMPSQRDGLNHPLVDQDRNIWTLIQGFQLACPIMIGLCTLATWASSFQLQKQYAWAIYRSVRGDSETKSRYLNYEVRVRYLLIKGYANEAQIYLVLVKVAVFFIICFVLQYGLVDVHFEEPEFGLTMALLPATLLLMILGVYVVRFERKRPMGFVIVCYLAMVAYLLSRIIILYGDGFRALTAGKDMILFFAITALVLLVLTLICSIRCFMNFGHGLKPIITGKDEILRDSHDFHSIGGHAPFPVEHTKRRLSLV</sequence>
<dbReference type="PANTHER" id="PTHR34391:SF1">
    <property type="entry name" value="UPF0658 GOLGI APPARATUS MEMBRANE PROTEIN C1952.10C-RELATED"/>
    <property type="match status" value="1"/>
</dbReference>
<evidence type="ECO:0000313" key="2">
    <source>
        <dbReference type="EMBL" id="CAG8405944.1"/>
    </source>
</evidence>
<comment type="caution">
    <text evidence="2">The sequence shown here is derived from an EMBL/GenBank/DDBJ whole genome shotgun (WGS) entry which is preliminary data.</text>
</comment>
<organism evidence="2 3">
    <name type="scientific">Penicillium salamii</name>
    <dbReference type="NCBI Taxonomy" id="1612424"/>
    <lineage>
        <taxon>Eukaryota</taxon>
        <taxon>Fungi</taxon>
        <taxon>Dikarya</taxon>
        <taxon>Ascomycota</taxon>
        <taxon>Pezizomycotina</taxon>
        <taxon>Eurotiomycetes</taxon>
        <taxon>Eurotiomycetidae</taxon>
        <taxon>Eurotiales</taxon>
        <taxon>Aspergillaceae</taxon>
        <taxon>Penicillium</taxon>
    </lineage>
</organism>
<feature type="transmembrane region" description="Helical" evidence="1">
    <location>
        <begin position="263"/>
        <end position="282"/>
    </location>
</feature>
<feature type="transmembrane region" description="Helical" evidence="1">
    <location>
        <begin position="127"/>
        <end position="150"/>
    </location>
</feature>
<evidence type="ECO:0000256" key="1">
    <source>
        <dbReference type="SAM" id="Phobius"/>
    </source>
</evidence>
<protein>
    <submittedName>
        <fullName evidence="2">Uncharacterized protein</fullName>
    </submittedName>
</protein>
<feature type="transmembrane region" description="Helical" evidence="1">
    <location>
        <begin position="199"/>
        <end position="220"/>
    </location>
</feature>
<feature type="transmembrane region" description="Helical" evidence="1">
    <location>
        <begin position="79"/>
        <end position="99"/>
    </location>
</feature>
<evidence type="ECO:0000313" key="3">
    <source>
        <dbReference type="Proteomes" id="UP001152646"/>
    </source>
</evidence>
<name>A0A9W4NT17_9EURO</name>
<dbReference type="Proteomes" id="UP001152646">
    <property type="component" value="Unassembled WGS sequence"/>
</dbReference>
<dbReference type="PANTHER" id="PTHR34391">
    <property type="entry name" value="UPF0658 GOLGI APPARATUS MEMBRANE PROTEIN C1952.10C-RELATED"/>
    <property type="match status" value="1"/>
</dbReference>
<feature type="transmembrane region" description="Helical" evidence="1">
    <location>
        <begin position="12"/>
        <end position="37"/>
    </location>
</feature>
<gene>
    <name evidence="2" type="ORF">PSALAMII_LOCUS8644</name>
</gene>
<keyword evidence="1" id="KW-0812">Transmembrane</keyword>
<accession>A0A9W4NT17</accession>
<feature type="transmembrane region" description="Helical" evidence="1">
    <location>
        <begin position="232"/>
        <end position="251"/>
    </location>
</feature>
<feature type="transmembrane region" description="Helical" evidence="1">
    <location>
        <begin position="294"/>
        <end position="317"/>
    </location>
</feature>
<feature type="transmembrane region" description="Helical" evidence="1">
    <location>
        <begin position="49"/>
        <end position="67"/>
    </location>
</feature>